<evidence type="ECO:0000313" key="6">
    <source>
        <dbReference type="EMBL" id="TCG08718.1"/>
    </source>
</evidence>
<proteinExistence type="inferred from homology"/>
<dbReference type="PROSITE" id="PS50931">
    <property type="entry name" value="HTH_LYSR"/>
    <property type="match status" value="1"/>
</dbReference>
<reference evidence="6 7" key="1">
    <citation type="submission" date="2017-02" db="EMBL/GenBank/DDBJ databases">
        <title>Paraburkholderia sophoroidis sp. nov. and Paraburkholderia steynii sp. nov. rhizobial symbionts of the fynbos legume Hypocalyptus sophoroides.</title>
        <authorList>
            <person name="Steenkamp E.T."/>
            <person name="Beukes C.W."/>
            <person name="Van Zyl E."/>
            <person name="Avontuur J."/>
            <person name="Chan W.Y."/>
            <person name="Hassen A."/>
            <person name="Palmer M."/>
            <person name="Mthombeni L."/>
            <person name="Phalane F."/>
            <person name="Sereme K."/>
            <person name="Venter S.N."/>
        </authorList>
    </citation>
    <scope>NUCLEOTIDE SEQUENCE [LARGE SCALE GENOMIC DNA]</scope>
    <source>
        <strain evidence="6 7">HC1.1ba</strain>
    </source>
</reference>
<evidence type="ECO:0000256" key="3">
    <source>
        <dbReference type="ARBA" id="ARBA00023125"/>
    </source>
</evidence>
<sequence length="309" mass="33965">MNSDITDGSNTQPTTRVLPSLQALVCFEAAARLESFSRAAQSLHVTHGAVCRAVRVLEDDLGVQLFARRNRRVFLSPDGQRLAEAVRQSFDRIGAVCREFRERAGETVLTLSCEPTLMMRWLIPNMTSLQAQSPQLELRLVAASGPALGEGIDMAIRRNDVQWSVDVEATCLFTERVGPVCRPEYAPDFFDAADDGWRLKDAAPLLHTRTRPNAWQTWAKLTSCTGNAALAAGKSFEHFYFSLQAAAAGVGVAIGPWQLVRREIESGLLAAPMGFVEDGSAYYLLVRTPIEESNVGRVVRDWLLNLASG</sequence>
<dbReference type="GO" id="GO:0006351">
    <property type="term" value="P:DNA-templated transcription"/>
    <property type="evidence" value="ECO:0007669"/>
    <property type="project" value="TreeGrafter"/>
</dbReference>
<dbReference type="GO" id="GO:0003700">
    <property type="term" value="F:DNA-binding transcription factor activity"/>
    <property type="evidence" value="ECO:0007669"/>
    <property type="project" value="InterPro"/>
</dbReference>
<dbReference type="Proteomes" id="UP000294200">
    <property type="component" value="Unassembled WGS sequence"/>
</dbReference>
<dbReference type="Gene3D" id="1.10.10.10">
    <property type="entry name" value="Winged helix-like DNA-binding domain superfamily/Winged helix DNA-binding domain"/>
    <property type="match status" value="1"/>
</dbReference>
<keyword evidence="2" id="KW-0805">Transcription regulation</keyword>
<keyword evidence="3" id="KW-0238">DNA-binding</keyword>
<dbReference type="InterPro" id="IPR058163">
    <property type="entry name" value="LysR-type_TF_proteobact-type"/>
</dbReference>
<dbReference type="PANTHER" id="PTHR30537">
    <property type="entry name" value="HTH-TYPE TRANSCRIPTIONAL REGULATOR"/>
    <property type="match status" value="1"/>
</dbReference>
<dbReference type="AlphaFoldDB" id="A0A4V2NHG5"/>
<dbReference type="InterPro" id="IPR005119">
    <property type="entry name" value="LysR_subst-bd"/>
</dbReference>
<feature type="domain" description="HTH lysR-type" evidence="5">
    <location>
        <begin position="19"/>
        <end position="76"/>
    </location>
</feature>
<keyword evidence="7" id="KW-1185">Reference proteome</keyword>
<dbReference type="InterPro" id="IPR036390">
    <property type="entry name" value="WH_DNA-bd_sf"/>
</dbReference>
<keyword evidence="4" id="KW-0804">Transcription</keyword>
<dbReference type="GO" id="GO:0043565">
    <property type="term" value="F:sequence-specific DNA binding"/>
    <property type="evidence" value="ECO:0007669"/>
    <property type="project" value="TreeGrafter"/>
</dbReference>
<dbReference type="EMBL" id="MWML01000027">
    <property type="protein sequence ID" value="TCG08718.1"/>
    <property type="molecule type" value="Genomic_DNA"/>
</dbReference>
<dbReference type="InterPro" id="IPR000847">
    <property type="entry name" value="LysR_HTH_N"/>
</dbReference>
<dbReference type="SUPFAM" id="SSF46785">
    <property type="entry name" value="Winged helix' DNA-binding domain"/>
    <property type="match status" value="1"/>
</dbReference>
<evidence type="ECO:0000256" key="2">
    <source>
        <dbReference type="ARBA" id="ARBA00023015"/>
    </source>
</evidence>
<dbReference type="Gene3D" id="3.40.190.10">
    <property type="entry name" value="Periplasmic binding protein-like II"/>
    <property type="match status" value="2"/>
</dbReference>
<gene>
    <name evidence="6" type="ORF">BZM27_10155</name>
</gene>
<protein>
    <recommendedName>
        <fullName evidence="5">HTH lysR-type domain-containing protein</fullName>
    </recommendedName>
</protein>
<name>A0A4V2NHG5_9BURK</name>
<dbReference type="Pfam" id="PF03466">
    <property type="entry name" value="LysR_substrate"/>
    <property type="match status" value="1"/>
</dbReference>
<evidence type="ECO:0000256" key="1">
    <source>
        <dbReference type="ARBA" id="ARBA00009437"/>
    </source>
</evidence>
<comment type="caution">
    <text evidence="6">The sequence shown here is derived from an EMBL/GenBank/DDBJ whole genome shotgun (WGS) entry which is preliminary data.</text>
</comment>
<dbReference type="Pfam" id="PF00126">
    <property type="entry name" value="HTH_1"/>
    <property type="match status" value="1"/>
</dbReference>
<comment type="similarity">
    <text evidence="1">Belongs to the LysR transcriptional regulatory family.</text>
</comment>
<dbReference type="SUPFAM" id="SSF53850">
    <property type="entry name" value="Periplasmic binding protein-like II"/>
    <property type="match status" value="1"/>
</dbReference>
<evidence type="ECO:0000259" key="5">
    <source>
        <dbReference type="PROSITE" id="PS50931"/>
    </source>
</evidence>
<dbReference type="PANTHER" id="PTHR30537:SF74">
    <property type="entry name" value="HTH-TYPE TRANSCRIPTIONAL REGULATOR TRPI"/>
    <property type="match status" value="1"/>
</dbReference>
<organism evidence="6 7">
    <name type="scientific">Paraburkholderia steynii</name>
    <dbReference type="NCBI Taxonomy" id="1245441"/>
    <lineage>
        <taxon>Bacteria</taxon>
        <taxon>Pseudomonadati</taxon>
        <taxon>Pseudomonadota</taxon>
        <taxon>Betaproteobacteria</taxon>
        <taxon>Burkholderiales</taxon>
        <taxon>Burkholderiaceae</taxon>
        <taxon>Paraburkholderia</taxon>
    </lineage>
</organism>
<dbReference type="PRINTS" id="PR00039">
    <property type="entry name" value="HTHLYSR"/>
</dbReference>
<dbReference type="InterPro" id="IPR036388">
    <property type="entry name" value="WH-like_DNA-bd_sf"/>
</dbReference>
<evidence type="ECO:0000256" key="4">
    <source>
        <dbReference type="ARBA" id="ARBA00023163"/>
    </source>
</evidence>
<evidence type="ECO:0000313" key="7">
    <source>
        <dbReference type="Proteomes" id="UP000294200"/>
    </source>
</evidence>
<accession>A0A4V2NHG5</accession>